<evidence type="ECO:0000313" key="1">
    <source>
        <dbReference type="EMBL" id="SPO62860.1"/>
    </source>
</evidence>
<reference evidence="1 2" key="1">
    <citation type="submission" date="2018-02" db="EMBL/GenBank/DDBJ databases">
        <authorList>
            <person name="Dubost A."/>
        </authorList>
    </citation>
    <scope>NUCLEOTIDE SEQUENCE [LARGE SCALE GENOMIC DNA]</scope>
    <source>
        <strain evidence="2">JV551A3</strain>
    </source>
</reference>
<dbReference type="AlphaFoldDB" id="A0AAQ1PEB8"/>
<proteinExistence type="predicted"/>
<dbReference type="EMBL" id="OPYN01000187">
    <property type="protein sequence ID" value="SPO62860.1"/>
    <property type="molecule type" value="Genomic_DNA"/>
</dbReference>
<keyword evidence="2" id="KW-1185">Reference proteome</keyword>
<sequence length="326" mass="36138">MPDAIGGYFELELRQGYSPYPQALSFNSARSALKALLCNMGTLRLHLPHYICHAVPDAAHAVGVDVARYAVNLQLELEQLPTLQPGELLLYVNYFGLKDRYISDVLAPHYRDRLVVDNSQGLFSTPLPGIKTLYSPRKFVGVPDGGWLANALPGDWQLPQSQSMTHFGALLGRLEGAPEQHYAAFQNVETALDRAPVAAMSDSTRRVLDSLDYPSISARREANLALLGQLLGSRNLLDIQPEKPTAALCYPLLLGTPKQAQAIRQRLLAERIFIPCYWQEVIGEPHSPTVERQLASCLLPLPIDQRYDATHMERLADRVSTFLAAT</sequence>
<protein>
    <recommendedName>
        <fullName evidence="3">dTDP-4-amino-4,6-dideoxygalactose transaminase</fullName>
    </recommendedName>
</protein>
<dbReference type="Proteomes" id="UP000294335">
    <property type="component" value="Unassembled WGS sequence"/>
</dbReference>
<gene>
    <name evidence="1" type="ORF">JV551A3_V1_1870061</name>
</gene>
<name>A0AAQ1PEB8_9PSED</name>
<accession>A0AAQ1PEB8</accession>
<comment type="caution">
    <text evidence="1">The sequence shown here is derived from an EMBL/GenBank/DDBJ whole genome shotgun (WGS) entry which is preliminary data.</text>
</comment>
<evidence type="ECO:0008006" key="3">
    <source>
        <dbReference type="Google" id="ProtNLM"/>
    </source>
</evidence>
<organism evidence="1 2">
    <name type="scientific">Pseudomonas inefficax</name>
    <dbReference type="NCBI Taxonomy" id="2078786"/>
    <lineage>
        <taxon>Bacteria</taxon>
        <taxon>Pseudomonadati</taxon>
        <taxon>Pseudomonadota</taxon>
        <taxon>Gammaproteobacteria</taxon>
        <taxon>Pseudomonadales</taxon>
        <taxon>Pseudomonadaceae</taxon>
        <taxon>Pseudomonas</taxon>
    </lineage>
</organism>
<evidence type="ECO:0000313" key="2">
    <source>
        <dbReference type="Proteomes" id="UP000294335"/>
    </source>
</evidence>
<dbReference type="RefSeq" id="WP_133974428.1">
    <property type="nucleotide sequence ID" value="NZ_OPYN01000187.1"/>
</dbReference>